<dbReference type="Gene3D" id="1.10.1740.10">
    <property type="match status" value="1"/>
</dbReference>
<dbReference type="InterPro" id="IPR013324">
    <property type="entry name" value="RNA_pol_sigma_r3/r4-like"/>
</dbReference>
<evidence type="ECO:0000259" key="6">
    <source>
        <dbReference type="Pfam" id="PF04542"/>
    </source>
</evidence>
<protein>
    <submittedName>
        <fullName evidence="8">RNA polymerase sigma factor</fullName>
    </submittedName>
</protein>
<dbReference type="InterPro" id="IPR013325">
    <property type="entry name" value="RNA_pol_sigma_r2"/>
</dbReference>
<dbReference type="PANTHER" id="PTHR43133:SF63">
    <property type="entry name" value="RNA POLYMERASE SIGMA FACTOR FECI-RELATED"/>
    <property type="match status" value="1"/>
</dbReference>
<dbReference type="CDD" id="cd06171">
    <property type="entry name" value="Sigma70_r4"/>
    <property type="match status" value="1"/>
</dbReference>
<feature type="domain" description="RNA polymerase sigma-70 region 2" evidence="6">
    <location>
        <begin position="16"/>
        <end position="80"/>
    </location>
</feature>
<evidence type="ECO:0000313" key="8">
    <source>
        <dbReference type="EMBL" id="RNL66768.1"/>
    </source>
</evidence>
<evidence type="ECO:0000256" key="4">
    <source>
        <dbReference type="ARBA" id="ARBA00023163"/>
    </source>
</evidence>
<comment type="caution">
    <text evidence="8">The sequence shown here is derived from an EMBL/GenBank/DDBJ whole genome shotgun (WGS) entry which is preliminary data.</text>
</comment>
<dbReference type="NCBIfam" id="TIGR02937">
    <property type="entry name" value="sigma70-ECF"/>
    <property type="match status" value="1"/>
</dbReference>
<dbReference type="EMBL" id="RHGB01000003">
    <property type="protein sequence ID" value="RNL66768.1"/>
    <property type="molecule type" value="Genomic_DNA"/>
</dbReference>
<dbReference type="InterPro" id="IPR007627">
    <property type="entry name" value="RNA_pol_sigma70_r2"/>
</dbReference>
<name>A0ABX9W887_9GAMM</name>
<keyword evidence="2" id="KW-0805">Transcription regulation</keyword>
<evidence type="ECO:0000256" key="2">
    <source>
        <dbReference type="ARBA" id="ARBA00023015"/>
    </source>
</evidence>
<evidence type="ECO:0000256" key="5">
    <source>
        <dbReference type="SAM" id="MobiDB-lite"/>
    </source>
</evidence>
<feature type="domain" description="RNA polymerase sigma factor 70 region 4 type 2" evidence="7">
    <location>
        <begin position="113"/>
        <end position="164"/>
    </location>
</feature>
<dbReference type="InterPro" id="IPR036388">
    <property type="entry name" value="WH-like_DNA-bd_sf"/>
</dbReference>
<dbReference type="Gene3D" id="1.10.10.10">
    <property type="entry name" value="Winged helix-like DNA-binding domain superfamily/Winged helix DNA-binding domain"/>
    <property type="match status" value="1"/>
</dbReference>
<evidence type="ECO:0000256" key="1">
    <source>
        <dbReference type="ARBA" id="ARBA00010641"/>
    </source>
</evidence>
<evidence type="ECO:0000259" key="7">
    <source>
        <dbReference type="Pfam" id="PF08281"/>
    </source>
</evidence>
<proteinExistence type="inferred from homology"/>
<dbReference type="SUPFAM" id="SSF88946">
    <property type="entry name" value="Sigma2 domain of RNA polymerase sigma factors"/>
    <property type="match status" value="1"/>
</dbReference>
<reference evidence="8 9" key="1">
    <citation type="submission" date="2018-10" db="EMBL/GenBank/DDBJ databases">
        <title>Draft genome sequence of Zhongshania sp. DSW25-10.</title>
        <authorList>
            <person name="Oh J."/>
        </authorList>
    </citation>
    <scope>NUCLEOTIDE SEQUENCE [LARGE SCALE GENOMIC DNA]</scope>
    <source>
        <strain evidence="8 9">DSW25-10</strain>
    </source>
</reference>
<comment type="similarity">
    <text evidence="1">Belongs to the sigma-70 factor family. ECF subfamily.</text>
</comment>
<gene>
    <name evidence="8" type="ORF">D0911_04325</name>
</gene>
<dbReference type="Pfam" id="PF04542">
    <property type="entry name" value="Sigma70_r2"/>
    <property type="match status" value="1"/>
</dbReference>
<organism evidence="8 9">
    <name type="scientific">Zhongshania marina</name>
    <dbReference type="NCBI Taxonomy" id="2304603"/>
    <lineage>
        <taxon>Bacteria</taxon>
        <taxon>Pseudomonadati</taxon>
        <taxon>Pseudomonadota</taxon>
        <taxon>Gammaproteobacteria</taxon>
        <taxon>Cellvibrionales</taxon>
        <taxon>Spongiibacteraceae</taxon>
        <taxon>Zhongshania</taxon>
    </lineage>
</organism>
<sequence length="195" mass="22296">MKNKSESKSLLLKVFLENEKFIKRFLRRFSSNHQDIDDICQETIVRALEAEKDREITFPKAFLFGISKNIVRKNLDKESKRVFCLIEDLEAEELISLTPSVEEYVAEHQCLIRFSEALVTLPAQCQKVFVLKKVYGHSHKEIAAKLGISVSTVEKHAAMGLKRCWEHMEMSTGSQDVYESRKAQSAGNGRFPEGA</sequence>
<dbReference type="InterPro" id="IPR039425">
    <property type="entry name" value="RNA_pol_sigma-70-like"/>
</dbReference>
<dbReference type="SUPFAM" id="SSF88659">
    <property type="entry name" value="Sigma3 and sigma4 domains of RNA polymerase sigma factors"/>
    <property type="match status" value="1"/>
</dbReference>
<evidence type="ECO:0000256" key="3">
    <source>
        <dbReference type="ARBA" id="ARBA00023082"/>
    </source>
</evidence>
<evidence type="ECO:0000313" key="9">
    <source>
        <dbReference type="Proteomes" id="UP000274695"/>
    </source>
</evidence>
<keyword evidence="4" id="KW-0804">Transcription</keyword>
<dbReference type="RefSeq" id="WP_123181635.1">
    <property type="nucleotide sequence ID" value="NZ_RHGB01000003.1"/>
</dbReference>
<dbReference type="InterPro" id="IPR013249">
    <property type="entry name" value="RNA_pol_sigma70_r4_t2"/>
</dbReference>
<dbReference type="PANTHER" id="PTHR43133">
    <property type="entry name" value="RNA POLYMERASE ECF-TYPE SIGMA FACTO"/>
    <property type="match status" value="1"/>
</dbReference>
<feature type="region of interest" description="Disordered" evidence="5">
    <location>
        <begin position="176"/>
        <end position="195"/>
    </location>
</feature>
<feature type="compositionally biased region" description="Polar residues" evidence="5">
    <location>
        <begin position="176"/>
        <end position="187"/>
    </location>
</feature>
<keyword evidence="9" id="KW-1185">Reference proteome</keyword>
<keyword evidence="3" id="KW-0731">Sigma factor</keyword>
<dbReference type="Proteomes" id="UP000274695">
    <property type="component" value="Unassembled WGS sequence"/>
</dbReference>
<dbReference type="InterPro" id="IPR014284">
    <property type="entry name" value="RNA_pol_sigma-70_dom"/>
</dbReference>
<accession>A0ABX9W887</accession>
<dbReference type="Pfam" id="PF08281">
    <property type="entry name" value="Sigma70_r4_2"/>
    <property type="match status" value="1"/>
</dbReference>